<protein>
    <submittedName>
        <fullName evidence="1">Uncharacterized protein</fullName>
    </submittedName>
</protein>
<evidence type="ECO:0000313" key="1">
    <source>
        <dbReference type="EMBL" id="SCY97732.1"/>
    </source>
</evidence>
<organism evidence="1 2">
    <name type="scientific">Flavobacterium caeni</name>
    <dbReference type="NCBI Taxonomy" id="490189"/>
    <lineage>
        <taxon>Bacteria</taxon>
        <taxon>Pseudomonadati</taxon>
        <taxon>Bacteroidota</taxon>
        <taxon>Flavobacteriia</taxon>
        <taxon>Flavobacteriales</taxon>
        <taxon>Flavobacteriaceae</taxon>
        <taxon>Flavobacterium</taxon>
    </lineage>
</organism>
<dbReference type="AlphaFoldDB" id="A0A1G5KAU7"/>
<gene>
    <name evidence="1" type="ORF">SAMN02927903_03209</name>
</gene>
<sequence>MNWIIKNTKKLKCHTNLNNLLSNEWIDISDYNWFLSDVDVINYADYEGKTLPLDFREDYFLPSNENFKEVVESDIQIIWGVISAVNKNEKPIFDKANFPYVEGNDLIWENNNFQVENSIFEITAWDSSYTIVKFKDQALSKKFKSYFDEAIELEKYKF</sequence>
<dbReference type="Proteomes" id="UP000199354">
    <property type="component" value="Unassembled WGS sequence"/>
</dbReference>
<name>A0A1G5KAU7_9FLAO</name>
<dbReference type="OrthoDB" id="797474at2"/>
<proteinExistence type="predicted"/>
<evidence type="ECO:0000313" key="2">
    <source>
        <dbReference type="Proteomes" id="UP000199354"/>
    </source>
</evidence>
<reference evidence="1 2" key="1">
    <citation type="submission" date="2016-10" db="EMBL/GenBank/DDBJ databases">
        <authorList>
            <person name="de Groot N.N."/>
        </authorList>
    </citation>
    <scope>NUCLEOTIDE SEQUENCE [LARGE SCALE GENOMIC DNA]</scope>
    <source>
        <strain evidence="1 2">CGMCC 1.7031</strain>
    </source>
</reference>
<accession>A0A1G5KAU7</accession>
<dbReference type="EMBL" id="FMVF01000026">
    <property type="protein sequence ID" value="SCY97732.1"/>
    <property type="molecule type" value="Genomic_DNA"/>
</dbReference>
<keyword evidence="2" id="KW-1185">Reference proteome</keyword>